<organism evidence="2 3">
    <name type="scientific">Caenorhabditis auriculariae</name>
    <dbReference type="NCBI Taxonomy" id="2777116"/>
    <lineage>
        <taxon>Eukaryota</taxon>
        <taxon>Metazoa</taxon>
        <taxon>Ecdysozoa</taxon>
        <taxon>Nematoda</taxon>
        <taxon>Chromadorea</taxon>
        <taxon>Rhabditida</taxon>
        <taxon>Rhabditina</taxon>
        <taxon>Rhabditomorpha</taxon>
        <taxon>Rhabditoidea</taxon>
        <taxon>Rhabditidae</taxon>
        <taxon>Peloderinae</taxon>
        <taxon>Caenorhabditis</taxon>
    </lineage>
</organism>
<feature type="compositionally biased region" description="Basic and acidic residues" evidence="1">
    <location>
        <begin position="22"/>
        <end position="39"/>
    </location>
</feature>
<feature type="compositionally biased region" description="Polar residues" evidence="1">
    <location>
        <begin position="96"/>
        <end position="110"/>
    </location>
</feature>
<gene>
    <name evidence="2" type="ORF">CAUJ_LOCUS12626</name>
</gene>
<sequence length="116" mass="12997">MTRPVQIDSKAEASVSPSQLRDVSELKKPPSEKGSERNKIQHNRRKFSRGGAEKKPPSSNNERRSRSKNSKSQDSYKAPPLNERPQHPGFEAPVSASEQNKTCNQLQNVIDSPDFV</sequence>
<evidence type="ECO:0000313" key="2">
    <source>
        <dbReference type="EMBL" id="CAD6196714.1"/>
    </source>
</evidence>
<reference evidence="2" key="1">
    <citation type="submission" date="2020-10" db="EMBL/GenBank/DDBJ databases">
        <authorList>
            <person name="Kikuchi T."/>
        </authorList>
    </citation>
    <scope>NUCLEOTIDE SEQUENCE</scope>
    <source>
        <strain evidence="2">NKZ352</strain>
    </source>
</reference>
<dbReference type="Proteomes" id="UP000835052">
    <property type="component" value="Unassembled WGS sequence"/>
</dbReference>
<accession>A0A8S1HN09</accession>
<protein>
    <submittedName>
        <fullName evidence="2">Uncharacterized protein</fullName>
    </submittedName>
</protein>
<dbReference type="AlphaFoldDB" id="A0A8S1HN09"/>
<feature type="compositionally biased region" description="Basic and acidic residues" evidence="1">
    <location>
        <begin position="51"/>
        <end position="64"/>
    </location>
</feature>
<name>A0A8S1HN09_9PELO</name>
<keyword evidence="3" id="KW-1185">Reference proteome</keyword>
<evidence type="ECO:0000256" key="1">
    <source>
        <dbReference type="SAM" id="MobiDB-lite"/>
    </source>
</evidence>
<dbReference type="OrthoDB" id="5875967at2759"/>
<feature type="region of interest" description="Disordered" evidence="1">
    <location>
        <begin position="1"/>
        <end position="116"/>
    </location>
</feature>
<comment type="caution">
    <text evidence="2">The sequence shown here is derived from an EMBL/GenBank/DDBJ whole genome shotgun (WGS) entry which is preliminary data.</text>
</comment>
<dbReference type="EMBL" id="CAJGYM010000078">
    <property type="protein sequence ID" value="CAD6196714.1"/>
    <property type="molecule type" value="Genomic_DNA"/>
</dbReference>
<evidence type="ECO:0000313" key="3">
    <source>
        <dbReference type="Proteomes" id="UP000835052"/>
    </source>
</evidence>
<proteinExistence type="predicted"/>